<keyword evidence="3" id="KW-1185">Reference proteome</keyword>
<keyword evidence="1" id="KW-0732">Signal</keyword>
<feature type="chain" id="PRO_5041465870" evidence="1">
    <location>
        <begin position="29"/>
        <end position="189"/>
    </location>
</feature>
<protein>
    <submittedName>
        <fullName evidence="2">DUF2141 domain-containing protein</fullName>
    </submittedName>
</protein>
<evidence type="ECO:0000313" key="3">
    <source>
        <dbReference type="Proteomes" id="UP001268683"/>
    </source>
</evidence>
<accession>A0AA52EBY6</accession>
<dbReference type="KEGG" id="tmk:QGN29_10110"/>
<proteinExistence type="predicted"/>
<evidence type="ECO:0000313" key="2">
    <source>
        <dbReference type="EMBL" id="WND01905.1"/>
    </source>
</evidence>
<dbReference type="InterPro" id="IPR018673">
    <property type="entry name" value="DUF2141"/>
</dbReference>
<dbReference type="AlphaFoldDB" id="A0AA52EBY6"/>
<dbReference type="RefSeq" id="WP_310797735.1">
    <property type="nucleotide sequence ID" value="NZ_CP123872.1"/>
</dbReference>
<dbReference type="EMBL" id="CP123872">
    <property type="protein sequence ID" value="WND01905.1"/>
    <property type="molecule type" value="Genomic_DNA"/>
</dbReference>
<name>A0AA52EBY6_9PROT</name>
<reference evidence="2" key="1">
    <citation type="submission" date="2023-04" db="EMBL/GenBank/DDBJ databases">
        <title>Complete genome sequence of Temperatibacter marinus.</title>
        <authorList>
            <person name="Rong J.-C."/>
            <person name="Yi M.-L."/>
            <person name="Zhao Q."/>
        </authorList>
    </citation>
    <scope>NUCLEOTIDE SEQUENCE</scope>
    <source>
        <strain evidence="2">NBRC 110045</strain>
    </source>
</reference>
<dbReference type="Proteomes" id="UP001268683">
    <property type="component" value="Chromosome"/>
</dbReference>
<evidence type="ECO:0000256" key="1">
    <source>
        <dbReference type="SAM" id="SignalP"/>
    </source>
</evidence>
<dbReference type="Pfam" id="PF09912">
    <property type="entry name" value="DUF2141"/>
    <property type="match status" value="1"/>
</dbReference>
<sequence>MLTQSHLRIKARSMCLTVLAFFSITALADEKIPLSFSPQSTLEKESLAACGRDQTDTFLFVNVVDLRSDEGNIRVHIYPNKPEEFLKSGKGFKVDVPTKKKENMICLAIPDAGDYAVTVMHDKNANGKADVFSEGFGFSNNPKLGLSKPKYEKVVMTIPRGVTAINVKMNYIFGSDKKKVDRRRRLRRH</sequence>
<feature type="signal peptide" evidence="1">
    <location>
        <begin position="1"/>
        <end position="28"/>
    </location>
</feature>
<gene>
    <name evidence="2" type="ORF">QGN29_10110</name>
</gene>
<organism evidence="2 3">
    <name type="scientific">Temperatibacter marinus</name>
    <dbReference type="NCBI Taxonomy" id="1456591"/>
    <lineage>
        <taxon>Bacteria</taxon>
        <taxon>Pseudomonadati</taxon>
        <taxon>Pseudomonadota</taxon>
        <taxon>Alphaproteobacteria</taxon>
        <taxon>Kordiimonadales</taxon>
        <taxon>Temperatibacteraceae</taxon>
        <taxon>Temperatibacter</taxon>
    </lineage>
</organism>